<evidence type="ECO:0000256" key="1">
    <source>
        <dbReference type="ARBA" id="ARBA00022737"/>
    </source>
</evidence>
<dbReference type="InterPro" id="IPR011992">
    <property type="entry name" value="EF-hand-dom_pair"/>
</dbReference>
<feature type="domain" description="EF-hand" evidence="2">
    <location>
        <begin position="84"/>
        <end position="119"/>
    </location>
</feature>
<comment type="caution">
    <text evidence="3">The sequence shown here is derived from an EMBL/GenBank/DDBJ whole genome shotgun (WGS) entry which is preliminary data.</text>
</comment>
<dbReference type="GO" id="GO:0005509">
    <property type="term" value="F:calcium ion binding"/>
    <property type="evidence" value="ECO:0007669"/>
    <property type="project" value="InterPro"/>
</dbReference>
<reference evidence="3" key="1">
    <citation type="submission" date="2024-06" db="EMBL/GenBank/DDBJ databases">
        <authorList>
            <person name="Liu X."/>
            <person name="Lenzi L."/>
            <person name="Haldenby T S."/>
            <person name="Uol C."/>
        </authorList>
    </citation>
    <scope>NUCLEOTIDE SEQUENCE</scope>
</reference>
<evidence type="ECO:0000313" key="5">
    <source>
        <dbReference type="Proteomes" id="UP001497525"/>
    </source>
</evidence>
<keyword evidence="1" id="KW-0677">Repeat</keyword>
<organism evidence="3 5">
    <name type="scientific">Calicophoron daubneyi</name>
    <name type="common">Rumen fluke</name>
    <name type="synonym">Paramphistomum daubneyi</name>
    <dbReference type="NCBI Taxonomy" id="300641"/>
    <lineage>
        <taxon>Eukaryota</taxon>
        <taxon>Metazoa</taxon>
        <taxon>Spiralia</taxon>
        <taxon>Lophotrochozoa</taxon>
        <taxon>Platyhelminthes</taxon>
        <taxon>Trematoda</taxon>
        <taxon>Digenea</taxon>
        <taxon>Plagiorchiida</taxon>
        <taxon>Pronocephalata</taxon>
        <taxon>Paramphistomoidea</taxon>
        <taxon>Paramphistomidae</taxon>
        <taxon>Calicophoron</taxon>
    </lineage>
</organism>
<dbReference type="PANTHER" id="PTHR23048:SF0">
    <property type="entry name" value="CALMODULIN LIKE 3"/>
    <property type="match status" value="1"/>
</dbReference>
<dbReference type="SUPFAM" id="SSF47473">
    <property type="entry name" value="EF-hand"/>
    <property type="match status" value="1"/>
</dbReference>
<dbReference type="AlphaFoldDB" id="A0AAV2TQT1"/>
<evidence type="ECO:0000313" key="4">
    <source>
        <dbReference type="EMBL" id="CAL5139315.1"/>
    </source>
</evidence>
<gene>
    <name evidence="3" type="ORF">CDAUBV1_LOCUS14342</name>
    <name evidence="4" type="ORF">CDAUBV1_LOCUS14343</name>
</gene>
<dbReference type="InterPro" id="IPR050230">
    <property type="entry name" value="CALM/Myosin/TropC-like"/>
</dbReference>
<dbReference type="InterPro" id="IPR002048">
    <property type="entry name" value="EF_hand_dom"/>
</dbReference>
<dbReference type="GO" id="GO:0016460">
    <property type="term" value="C:myosin II complex"/>
    <property type="evidence" value="ECO:0007669"/>
    <property type="project" value="TreeGrafter"/>
</dbReference>
<dbReference type="Gene3D" id="1.10.238.10">
    <property type="entry name" value="EF-hand"/>
    <property type="match status" value="2"/>
</dbReference>
<dbReference type="Proteomes" id="UP001497525">
    <property type="component" value="Unassembled WGS sequence"/>
</dbReference>
<proteinExistence type="predicted"/>
<dbReference type="PROSITE" id="PS50222">
    <property type="entry name" value="EF_HAND_2"/>
    <property type="match status" value="2"/>
</dbReference>
<feature type="domain" description="EF-hand" evidence="2">
    <location>
        <begin position="9"/>
        <end position="44"/>
    </location>
</feature>
<evidence type="ECO:0000313" key="3">
    <source>
        <dbReference type="EMBL" id="CAL5139314.1"/>
    </source>
</evidence>
<dbReference type="EMBL" id="CAXLJL010000600">
    <property type="protein sequence ID" value="CAL5139315.1"/>
    <property type="molecule type" value="Genomic_DNA"/>
</dbReference>
<dbReference type="PANTHER" id="PTHR23048">
    <property type="entry name" value="MYOSIN LIGHT CHAIN 1, 3"/>
    <property type="match status" value="1"/>
</dbReference>
<dbReference type="EMBL" id="CAXLJL010000600">
    <property type="protein sequence ID" value="CAL5139314.1"/>
    <property type="molecule type" value="Genomic_DNA"/>
</dbReference>
<sequence length="152" mass="17617">MKLSDLMTQEVREIQEAIKVIDYENKGFIHVSQFGNLLRYLHLIPTNEEIAMATQKLDPQKTGRIFNSILPEAVAAFWPSTPNEISQKVWDAFQIFDVLERGVIQVEEFRNILMTVGLEPLPLHEVNKIIKQYADPVKGIINYPDIIHDWMK</sequence>
<evidence type="ECO:0000259" key="2">
    <source>
        <dbReference type="PROSITE" id="PS50222"/>
    </source>
</evidence>
<accession>A0AAV2TQT1</accession>
<name>A0AAV2TQT1_CALDB</name>
<protein>
    <recommendedName>
        <fullName evidence="2">EF-hand domain-containing protein</fullName>
    </recommendedName>
</protein>